<organism evidence="1 2">
    <name type="scientific">Allorhizobium taibaishanense</name>
    <dbReference type="NCBI Taxonomy" id="887144"/>
    <lineage>
        <taxon>Bacteria</taxon>
        <taxon>Pseudomonadati</taxon>
        <taxon>Pseudomonadota</taxon>
        <taxon>Alphaproteobacteria</taxon>
        <taxon>Hyphomicrobiales</taxon>
        <taxon>Rhizobiaceae</taxon>
        <taxon>Rhizobium/Agrobacterium group</taxon>
        <taxon>Allorhizobium</taxon>
    </lineage>
</organism>
<dbReference type="AlphaFoldDB" id="A0A7W6MT28"/>
<accession>A0A7W6MT28</accession>
<reference evidence="1 2" key="1">
    <citation type="submission" date="2020-08" db="EMBL/GenBank/DDBJ databases">
        <title>Genomic Encyclopedia of Type Strains, Phase IV (KMG-IV): sequencing the most valuable type-strain genomes for metagenomic binning, comparative biology and taxonomic classification.</title>
        <authorList>
            <person name="Goeker M."/>
        </authorList>
    </citation>
    <scope>NUCLEOTIDE SEQUENCE [LARGE SCALE GENOMIC DNA]</scope>
    <source>
        <strain evidence="1 2">DSM 100021</strain>
    </source>
</reference>
<evidence type="ECO:0000313" key="1">
    <source>
        <dbReference type="EMBL" id="MBB4006695.1"/>
    </source>
</evidence>
<evidence type="ECO:0000313" key="2">
    <source>
        <dbReference type="Proteomes" id="UP000544107"/>
    </source>
</evidence>
<sequence>MMRSETCFYHKTGDKRLNRFTHPVLSERAEKLVIIAGTRRSAS</sequence>
<name>A0A7W6MT28_9HYPH</name>
<dbReference type="Proteomes" id="UP000544107">
    <property type="component" value="Unassembled WGS sequence"/>
</dbReference>
<dbReference type="EMBL" id="JACIED010000001">
    <property type="protein sequence ID" value="MBB4006695.1"/>
    <property type="molecule type" value="Genomic_DNA"/>
</dbReference>
<protein>
    <submittedName>
        <fullName evidence="1">Uncharacterized protein</fullName>
    </submittedName>
</protein>
<comment type="caution">
    <text evidence="1">The sequence shown here is derived from an EMBL/GenBank/DDBJ whole genome shotgun (WGS) entry which is preliminary data.</text>
</comment>
<gene>
    <name evidence="1" type="ORF">GGQ71_000931</name>
</gene>
<proteinExistence type="predicted"/>